<keyword evidence="3" id="KW-1185">Reference proteome</keyword>
<evidence type="ECO:0000256" key="1">
    <source>
        <dbReference type="SAM" id="MobiDB-lite"/>
    </source>
</evidence>
<reference evidence="2" key="1">
    <citation type="submission" date="2020-08" db="EMBL/GenBank/DDBJ databases">
        <title>Plant Genome Project.</title>
        <authorList>
            <person name="Zhang R.-G."/>
        </authorList>
    </citation>
    <scope>NUCLEOTIDE SEQUENCE</scope>
    <source>
        <strain evidence="2">WSP0</strain>
        <tissue evidence="2">Leaf</tissue>
    </source>
</reference>
<dbReference type="EMBL" id="JACTNZ010000010">
    <property type="protein sequence ID" value="KAG5528575.1"/>
    <property type="molecule type" value="Genomic_DNA"/>
</dbReference>
<feature type="region of interest" description="Disordered" evidence="1">
    <location>
        <begin position="72"/>
        <end position="103"/>
    </location>
</feature>
<evidence type="ECO:0000313" key="3">
    <source>
        <dbReference type="Proteomes" id="UP000823749"/>
    </source>
</evidence>
<evidence type="ECO:0000313" key="2">
    <source>
        <dbReference type="EMBL" id="KAG5528575.1"/>
    </source>
</evidence>
<proteinExistence type="predicted"/>
<gene>
    <name evidence="2" type="ORF">RHGRI_029305</name>
</gene>
<dbReference type="Proteomes" id="UP000823749">
    <property type="component" value="Chromosome 10"/>
</dbReference>
<feature type="compositionally biased region" description="Basic and acidic residues" evidence="1">
    <location>
        <begin position="81"/>
        <end position="94"/>
    </location>
</feature>
<sequence length="103" mass="11861">MEEIPWREKNPNLRSTRTLIKKEQTLDPQFFSEEKNYKPFGLKNYMPSNDGGSSGDSSRRLVVVVVSNRDRQRGATGIRFPRAERESQRERASEGDGEGEGWE</sequence>
<comment type="caution">
    <text evidence="2">The sequence shown here is derived from an EMBL/GenBank/DDBJ whole genome shotgun (WGS) entry which is preliminary data.</text>
</comment>
<dbReference type="AlphaFoldDB" id="A0AAV6IL24"/>
<accession>A0AAV6IL24</accession>
<feature type="region of interest" description="Disordered" evidence="1">
    <location>
        <begin position="39"/>
        <end position="58"/>
    </location>
</feature>
<protein>
    <submittedName>
        <fullName evidence="2">Uncharacterized protein</fullName>
    </submittedName>
</protein>
<name>A0AAV6IL24_9ERIC</name>
<organism evidence="2 3">
    <name type="scientific">Rhododendron griersonianum</name>
    <dbReference type="NCBI Taxonomy" id="479676"/>
    <lineage>
        <taxon>Eukaryota</taxon>
        <taxon>Viridiplantae</taxon>
        <taxon>Streptophyta</taxon>
        <taxon>Embryophyta</taxon>
        <taxon>Tracheophyta</taxon>
        <taxon>Spermatophyta</taxon>
        <taxon>Magnoliopsida</taxon>
        <taxon>eudicotyledons</taxon>
        <taxon>Gunneridae</taxon>
        <taxon>Pentapetalae</taxon>
        <taxon>asterids</taxon>
        <taxon>Ericales</taxon>
        <taxon>Ericaceae</taxon>
        <taxon>Ericoideae</taxon>
        <taxon>Rhodoreae</taxon>
        <taxon>Rhododendron</taxon>
    </lineage>
</organism>